<evidence type="ECO:0000313" key="2">
    <source>
        <dbReference type="Proteomes" id="UP000001396"/>
    </source>
</evidence>
<dbReference type="GeneID" id="31357437"/>
<proteinExistence type="predicted"/>
<keyword evidence="2" id="KW-1185">Reference proteome</keyword>
<name>D3B0U4_HETP5</name>
<dbReference type="EMBL" id="ADBJ01000008">
    <property type="protein sequence ID" value="EFA84918.1"/>
    <property type="molecule type" value="Genomic_DNA"/>
</dbReference>
<gene>
    <name evidence="1" type="ORF">PPL_01911</name>
</gene>
<dbReference type="AlphaFoldDB" id="D3B0U4"/>
<reference evidence="1 2" key="1">
    <citation type="journal article" date="2011" name="Genome Res.">
        <title>Phylogeny-wide analysis of social amoeba genomes highlights ancient origins for complex intercellular communication.</title>
        <authorList>
            <person name="Heidel A.J."/>
            <person name="Lawal H.M."/>
            <person name="Felder M."/>
            <person name="Schilde C."/>
            <person name="Helps N.R."/>
            <person name="Tunggal B."/>
            <person name="Rivero F."/>
            <person name="John U."/>
            <person name="Schleicher M."/>
            <person name="Eichinger L."/>
            <person name="Platzer M."/>
            <person name="Noegel A.A."/>
            <person name="Schaap P."/>
            <person name="Gloeckner G."/>
        </authorList>
    </citation>
    <scope>NUCLEOTIDE SEQUENCE [LARGE SCALE GENOMIC DNA]</scope>
    <source>
        <strain evidence="2">ATCC 26659 / Pp 5 / PN500</strain>
    </source>
</reference>
<protein>
    <submittedName>
        <fullName evidence="1">Uncharacterized protein</fullName>
    </submittedName>
</protein>
<evidence type="ECO:0000313" key="1">
    <source>
        <dbReference type="EMBL" id="EFA84918.1"/>
    </source>
</evidence>
<accession>D3B0U4</accession>
<dbReference type="RefSeq" id="XP_020437028.1">
    <property type="nucleotide sequence ID" value="XM_020572911.1"/>
</dbReference>
<sequence>MIKKQVSKLYVEQLEELWEMVVAENIGMLEPGVDGVVDENTLNDIKAFKEAMFSGMVGKLEVIAPVPPPLEMPTAASITPMAPVIPPSTASKVHLSVIKSFEQEHVDQSLLNRLEQLKVELTQSIKSVEQLRRDVPSIVSTEVTQNLKKSVPAIIPVVQPLAPVLLQFTPEMTADQSRAMLEQIGYDVETIKSESNELLSMLVNEVTHSKEVIEAVSHIISTSEPDY</sequence>
<dbReference type="OMA" id="NEVTHSK"/>
<dbReference type="Proteomes" id="UP000001396">
    <property type="component" value="Unassembled WGS sequence"/>
</dbReference>
<comment type="caution">
    <text evidence="1">The sequence shown here is derived from an EMBL/GenBank/DDBJ whole genome shotgun (WGS) entry which is preliminary data.</text>
</comment>
<organism evidence="1 2">
    <name type="scientific">Heterostelium pallidum (strain ATCC 26659 / Pp 5 / PN500)</name>
    <name type="common">Cellular slime mold</name>
    <name type="synonym">Polysphondylium pallidum</name>
    <dbReference type="NCBI Taxonomy" id="670386"/>
    <lineage>
        <taxon>Eukaryota</taxon>
        <taxon>Amoebozoa</taxon>
        <taxon>Evosea</taxon>
        <taxon>Eumycetozoa</taxon>
        <taxon>Dictyostelia</taxon>
        <taxon>Acytosteliales</taxon>
        <taxon>Acytosteliaceae</taxon>
        <taxon>Heterostelium</taxon>
    </lineage>
</organism>
<dbReference type="InParanoid" id="D3B0U4"/>